<evidence type="ECO:0000259" key="17">
    <source>
        <dbReference type="PROSITE" id="PS51387"/>
    </source>
</evidence>
<dbReference type="NCBIfam" id="NF010480">
    <property type="entry name" value="PRK13905.1"/>
    <property type="match status" value="1"/>
</dbReference>
<keyword evidence="9 16" id="KW-0521">NADP</keyword>
<evidence type="ECO:0000256" key="6">
    <source>
        <dbReference type="ARBA" id="ARBA00022618"/>
    </source>
</evidence>
<reference evidence="18" key="2">
    <citation type="journal article" date="2021" name="PeerJ">
        <title>Extensive microbial diversity within the chicken gut microbiome revealed by metagenomics and culture.</title>
        <authorList>
            <person name="Gilroy R."/>
            <person name="Ravi A."/>
            <person name="Getino M."/>
            <person name="Pursley I."/>
            <person name="Horton D.L."/>
            <person name="Alikhan N.F."/>
            <person name="Baker D."/>
            <person name="Gharbi K."/>
            <person name="Hall N."/>
            <person name="Watson M."/>
            <person name="Adriaenssens E.M."/>
            <person name="Foster-Nyarko E."/>
            <person name="Jarju S."/>
            <person name="Secka A."/>
            <person name="Antonio M."/>
            <person name="Oren A."/>
            <person name="Chaudhuri R.R."/>
            <person name="La Ragione R."/>
            <person name="Hildebrand F."/>
            <person name="Pallen M.J."/>
        </authorList>
    </citation>
    <scope>NUCLEOTIDE SEQUENCE</scope>
    <source>
        <strain evidence="18">CHK157-1446</strain>
    </source>
</reference>
<dbReference type="InterPro" id="IPR006094">
    <property type="entry name" value="Oxid_FAD_bind_N"/>
</dbReference>
<keyword evidence="11 16" id="KW-0573">Peptidoglycan synthesis</keyword>
<evidence type="ECO:0000256" key="1">
    <source>
        <dbReference type="ARBA" id="ARBA00001974"/>
    </source>
</evidence>
<dbReference type="GO" id="GO:0071949">
    <property type="term" value="F:FAD binding"/>
    <property type="evidence" value="ECO:0007669"/>
    <property type="project" value="InterPro"/>
</dbReference>
<dbReference type="PROSITE" id="PS51387">
    <property type="entry name" value="FAD_PCMH"/>
    <property type="match status" value="1"/>
</dbReference>
<evidence type="ECO:0000256" key="15">
    <source>
        <dbReference type="ARBA" id="ARBA00048914"/>
    </source>
</evidence>
<evidence type="ECO:0000256" key="8">
    <source>
        <dbReference type="ARBA" id="ARBA00022827"/>
    </source>
</evidence>
<sequence length="310" mass="33211">MTDNTGYTDSDKISAIKSLALECGCKALSGEPLSAHTTFKVGGKCDIMVFPKSPQTLSSLILKAEQVGIKYFVMGNGSNVLFRDEGYAGAVFVLGEDMSEITVESGVITASAGATLSRVCKTALEHHLGGMEFAWGIPGTVGGAVYMNAGAFGGEMKDVVKSVTCIDKDGNLKTYPASELDFGYRSSRFTASKEIIVSASFALKDADYDKIKSRMDELIERRRLKQPLEYPSAGSTFKRPEGTYAGLVIENSGLKGYSVGGAQVSEKHANFVINKNGATAADIIKLISDVKRTVKEKTGYDLECEIKLVD</sequence>
<dbReference type="SUPFAM" id="SSF56176">
    <property type="entry name" value="FAD-binding/transporter-associated domain-like"/>
    <property type="match status" value="1"/>
</dbReference>
<dbReference type="Gene3D" id="3.90.78.10">
    <property type="entry name" value="UDP-N-acetylenolpyruvoylglucosamine reductase, C-terminal domain"/>
    <property type="match status" value="1"/>
</dbReference>
<dbReference type="GO" id="GO:0008762">
    <property type="term" value="F:UDP-N-acetylmuramate dehydrogenase activity"/>
    <property type="evidence" value="ECO:0007669"/>
    <property type="project" value="UniProtKB-UniRule"/>
</dbReference>
<dbReference type="Gene3D" id="3.30.465.10">
    <property type="match status" value="1"/>
</dbReference>
<evidence type="ECO:0000313" key="19">
    <source>
        <dbReference type="Proteomes" id="UP000823982"/>
    </source>
</evidence>
<dbReference type="HAMAP" id="MF_00037">
    <property type="entry name" value="MurB"/>
    <property type="match status" value="1"/>
</dbReference>
<dbReference type="GO" id="GO:0008360">
    <property type="term" value="P:regulation of cell shape"/>
    <property type="evidence" value="ECO:0007669"/>
    <property type="project" value="UniProtKB-KW"/>
</dbReference>
<dbReference type="InterPro" id="IPR036318">
    <property type="entry name" value="FAD-bd_PCMH-like_sf"/>
</dbReference>
<proteinExistence type="inferred from homology"/>
<evidence type="ECO:0000256" key="3">
    <source>
        <dbReference type="ARBA" id="ARBA00004496"/>
    </source>
</evidence>
<keyword evidence="5 16" id="KW-0963">Cytoplasm</keyword>
<dbReference type="Proteomes" id="UP000823982">
    <property type="component" value="Unassembled WGS sequence"/>
</dbReference>
<evidence type="ECO:0000256" key="16">
    <source>
        <dbReference type="HAMAP-Rule" id="MF_00037"/>
    </source>
</evidence>
<feature type="active site" evidence="16">
    <location>
        <position position="305"/>
    </location>
</feature>
<dbReference type="PANTHER" id="PTHR21071:SF4">
    <property type="entry name" value="UDP-N-ACETYLENOLPYRUVOYLGLUCOSAMINE REDUCTASE"/>
    <property type="match status" value="1"/>
</dbReference>
<dbReference type="GO" id="GO:0071555">
    <property type="term" value="P:cell wall organization"/>
    <property type="evidence" value="ECO:0007669"/>
    <property type="project" value="UniProtKB-KW"/>
</dbReference>
<evidence type="ECO:0000256" key="12">
    <source>
        <dbReference type="ARBA" id="ARBA00023002"/>
    </source>
</evidence>
<keyword evidence="12 16" id="KW-0560">Oxidoreductase</keyword>
<dbReference type="InterPro" id="IPR011601">
    <property type="entry name" value="MurB_C"/>
</dbReference>
<keyword evidence="14 16" id="KW-0961">Cell wall biogenesis/degradation</keyword>
<evidence type="ECO:0000256" key="11">
    <source>
        <dbReference type="ARBA" id="ARBA00022984"/>
    </source>
</evidence>
<comment type="caution">
    <text evidence="18">The sequence shown here is derived from an EMBL/GenBank/DDBJ whole genome shotgun (WGS) entry which is preliminary data.</text>
</comment>
<accession>A0A9D1JJ02</accession>
<dbReference type="PANTHER" id="PTHR21071">
    <property type="entry name" value="UDP-N-ACETYLENOLPYRUVOYLGLUCOSAMINE REDUCTASE"/>
    <property type="match status" value="1"/>
</dbReference>
<name>A0A9D1JJ02_9FIRM</name>
<evidence type="ECO:0000256" key="10">
    <source>
        <dbReference type="ARBA" id="ARBA00022960"/>
    </source>
</evidence>
<dbReference type="InterPro" id="IPR016166">
    <property type="entry name" value="FAD-bd_PCMH"/>
</dbReference>
<keyword evidence="6 16" id="KW-0132">Cell division</keyword>
<dbReference type="InterPro" id="IPR036635">
    <property type="entry name" value="MurB_C_sf"/>
</dbReference>
<dbReference type="InterPro" id="IPR016169">
    <property type="entry name" value="FAD-bd_PCMH_sub2"/>
</dbReference>
<keyword evidence="8 16" id="KW-0274">FAD</keyword>
<dbReference type="Pfam" id="PF01565">
    <property type="entry name" value="FAD_binding_4"/>
    <property type="match status" value="1"/>
</dbReference>
<dbReference type="Gene3D" id="3.30.43.10">
    <property type="entry name" value="Uridine Diphospho-n-acetylenolpyruvylglucosamine Reductase, domain 2"/>
    <property type="match status" value="1"/>
</dbReference>
<feature type="active site" description="Proton donor" evidence="16">
    <location>
        <position position="235"/>
    </location>
</feature>
<dbReference type="GO" id="GO:0051301">
    <property type="term" value="P:cell division"/>
    <property type="evidence" value="ECO:0007669"/>
    <property type="project" value="UniProtKB-KW"/>
</dbReference>
<feature type="active site" evidence="16">
    <location>
        <position position="185"/>
    </location>
</feature>
<dbReference type="EMBL" id="DVIR01000071">
    <property type="protein sequence ID" value="HIS25260.1"/>
    <property type="molecule type" value="Genomic_DNA"/>
</dbReference>
<dbReference type="InterPro" id="IPR003170">
    <property type="entry name" value="MurB"/>
</dbReference>
<evidence type="ECO:0000256" key="5">
    <source>
        <dbReference type="ARBA" id="ARBA00022490"/>
    </source>
</evidence>
<dbReference type="GO" id="GO:0005829">
    <property type="term" value="C:cytosol"/>
    <property type="evidence" value="ECO:0007669"/>
    <property type="project" value="TreeGrafter"/>
</dbReference>
<evidence type="ECO:0000256" key="4">
    <source>
        <dbReference type="ARBA" id="ARBA00004752"/>
    </source>
</evidence>
<keyword evidence="13 16" id="KW-0131">Cell cycle</keyword>
<dbReference type="SUPFAM" id="SSF56194">
    <property type="entry name" value="Uridine diphospho-N-Acetylenolpyruvylglucosamine reductase, MurB, C-terminal domain"/>
    <property type="match status" value="1"/>
</dbReference>
<gene>
    <name evidence="16 18" type="primary">murB</name>
    <name evidence="18" type="ORF">IAD01_07680</name>
</gene>
<keyword evidence="7 16" id="KW-0285">Flavoprotein</keyword>
<protein>
    <recommendedName>
        <fullName evidence="16">UDP-N-acetylenolpyruvoylglucosamine reductase</fullName>
        <ecNumber evidence="16">1.3.1.98</ecNumber>
    </recommendedName>
    <alternativeName>
        <fullName evidence="16">UDP-N-acetylmuramate dehydrogenase</fullName>
    </alternativeName>
</protein>
<keyword evidence="10 16" id="KW-0133">Cell shape</keyword>
<evidence type="ECO:0000256" key="7">
    <source>
        <dbReference type="ARBA" id="ARBA00022630"/>
    </source>
</evidence>
<dbReference type="AlphaFoldDB" id="A0A9D1JJ02"/>
<feature type="domain" description="FAD-binding PCMH-type" evidence="17">
    <location>
        <begin position="41"/>
        <end position="206"/>
    </location>
</feature>
<comment type="pathway">
    <text evidence="4 16">Cell wall biogenesis; peptidoglycan biosynthesis.</text>
</comment>
<comment type="catalytic activity">
    <reaction evidence="15 16">
        <text>UDP-N-acetyl-alpha-D-muramate + NADP(+) = UDP-N-acetyl-3-O-(1-carboxyvinyl)-alpha-D-glucosamine + NADPH + H(+)</text>
        <dbReference type="Rhea" id="RHEA:12248"/>
        <dbReference type="ChEBI" id="CHEBI:15378"/>
        <dbReference type="ChEBI" id="CHEBI:57783"/>
        <dbReference type="ChEBI" id="CHEBI:58349"/>
        <dbReference type="ChEBI" id="CHEBI:68483"/>
        <dbReference type="ChEBI" id="CHEBI:70757"/>
        <dbReference type="EC" id="1.3.1.98"/>
    </reaction>
</comment>
<evidence type="ECO:0000313" key="18">
    <source>
        <dbReference type="EMBL" id="HIS25260.1"/>
    </source>
</evidence>
<evidence type="ECO:0000256" key="2">
    <source>
        <dbReference type="ARBA" id="ARBA00003921"/>
    </source>
</evidence>
<reference evidence="18" key="1">
    <citation type="submission" date="2020-10" db="EMBL/GenBank/DDBJ databases">
        <authorList>
            <person name="Gilroy R."/>
        </authorList>
    </citation>
    <scope>NUCLEOTIDE SEQUENCE</scope>
    <source>
        <strain evidence="18">CHK157-1446</strain>
    </source>
</reference>
<dbReference type="Pfam" id="PF02873">
    <property type="entry name" value="MurB_C"/>
    <property type="match status" value="1"/>
</dbReference>
<comment type="cofactor">
    <cofactor evidence="1 16">
        <name>FAD</name>
        <dbReference type="ChEBI" id="CHEBI:57692"/>
    </cofactor>
</comment>
<evidence type="ECO:0000256" key="14">
    <source>
        <dbReference type="ARBA" id="ARBA00023316"/>
    </source>
</evidence>
<dbReference type="GO" id="GO:0009252">
    <property type="term" value="P:peptidoglycan biosynthetic process"/>
    <property type="evidence" value="ECO:0007669"/>
    <property type="project" value="UniProtKB-UniRule"/>
</dbReference>
<dbReference type="EC" id="1.3.1.98" evidence="16"/>
<evidence type="ECO:0000256" key="9">
    <source>
        <dbReference type="ARBA" id="ARBA00022857"/>
    </source>
</evidence>
<organism evidence="18 19">
    <name type="scientific">Candidatus Faeciplasma gallinarum</name>
    <dbReference type="NCBI Taxonomy" id="2840799"/>
    <lineage>
        <taxon>Bacteria</taxon>
        <taxon>Bacillati</taxon>
        <taxon>Bacillota</taxon>
        <taxon>Clostridia</taxon>
        <taxon>Eubacteriales</taxon>
        <taxon>Oscillospiraceae</taxon>
        <taxon>Oscillospiraceae incertae sedis</taxon>
        <taxon>Candidatus Faeciplasma</taxon>
    </lineage>
</organism>
<dbReference type="InterPro" id="IPR016167">
    <property type="entry name" value="FAD-bd_PCMH_sub1"/>
</dbReference>
<comment type="subcellular location">
    <subcellularLocation>
        <location evidence="3 16">Cytoplasm</location>
    </subcellularLocation>
</comment>
<dbReference type="NCBIfam" id="TIGR00179">
    <property type="entry name" value="murB"/>
    <property type="match status" value="1"/>
</dbReference>
<comment type="similarity">
    <text evidence="16">Belongs to the MurB family.</text>
</comment>
<evidence type="ECO:0000256" key="13">
    <source>
        <dbReference type="ARBA" id="ARBA00023306"/>
    </source>
</evidence>
<comment type="function">
    <text evidence="2 16">Cell wall formation.</text>
</comment>